<feature type="region of interest" description="Disordered" evidence="6">
    <location>
        <begin position="738"/>
        <end position="772"/>
    </location>
</feature>
<dbReference type="GO" id="GO:0005815">
    <property type="term" value="C:microtubule organizing center"/>
    <property type="evidence" value="ECO:0007669"/>
    <property type="project" value="TreeGrafter"/>
</dbReference>
<comment type="similarity">
    <text evidence="2">Belongs to the CLASP family.</text>
</comment>
<protein>
    <submittedName>
        <fullName evidence="8">Suppressor of tub2 mutation</fullName>
    </submittedName>
</protein>
<feature type="compositionally biased region" description="Pro residues" evidence="6">
    <location>
        <begin position="320"/>
        <end position="329"/>
    </location>
</feature>
<feature type="compositionally biased region" description="Low complexity" evidence="6">
    <location>
        <begin position="269"/>
        <end position="299"/>
    </location>
</feature>
<dbReference type="InterPro" id="IPR016024">
    <property type="entry name" value="ARM-type_fold"/>
</dbReference>
<keyword evidence="4" id="KW-0493">Microtubule</keyword>
<accession>A0A367KPW5</accession>
<feature type="compositionally biased region" description="Polar residues" evidence="6">
    <location>
        <begin position="257"/>
        <end position="268"/>
    </location>
</feature>
<evidence type="ECO:0000256" key="5">
    <source>
        <dbReference type="ARBA" id="ARBA00022776"/>
    </source>
</evidence>
<feature type="region of interest" description="Disordered" evidence="6">
    <location>
        <begin position="250"/>
        <end position="353"/>
    </location>
</feature>
<dbReference type="EMBL" id="PJQM01000744">
    <property type="protein sequence ID" value="RCI04236.1"/>
    <property type="molecule type" value="Genomic_DNA"/>
</dbReference>
<organism evidence="8 9">
    <name type="scientific">Rhizopus stolonifer</name>
    <name type="common">Rhizopus nigricans</name>
    <dbReference type="NCBI Taxonomy" id="4846"/>
    <lineage>
        <taxon>Eukaryota</taxon>
        <taxon>Fungi</taxon>
        <taxon>Fungi incertae sedis</taxon>
        <taxon>Mucoromycota</taxon>
        <taxon>Mucoromycotina</taxon>
        <taxon>Mucoromycetes</taxon>
        <taxon>Mucorales</taxon>
        <taxon>Mucorineae</taxon>
        <taxon>Rhizopodaceae</taxon>
        <taxon>Rhizopus</taxon>
    </lineage>
</organism>
<reference evidence="8 9" key="1">
    <citation type="journal article" date="2018" name="G3 (Bethesda)">
        <title>Phylogenetic and Phylogenomic Definition of Rhizopus Species.</title>
        <authorList>
            <person name="Gryganskyi A.P."/>
            <person name="Golan J."/>
            <person name="Dolatabadi S."/>
            <person name="Mondo S."/>
            <person name="Robb S."/>
            <person name="Idnurm A."/>
            <person name="Muszewska A."/>
            <person name="Steczkiewicz K."/>
            <person name="Masonjones S."/>
            <person name="Liao H.L."/>
            <person name="Gajdeczka M.T."/>
            <person name="Anike F."/>
            <person name="Vuek A."/>
            <person name="Anishchenko I.M."/>
            <person name="Voigt K."/>
            <person name="de Hoog G.S."/>
            <person name="Smith M.E."/>
            <person name="Heitman J."/>
            <person name="Vilgalys R."/>
            <person name="Stajich J.E."/>
        </authorList>
    </citation>
    <scope>NUCLEOTIDE SEQUENCE [LARGE SCALE GENOMIC DNA]</scope>
    <source>
        <strain evidence="8 9">LSU 92-RS-03</strain>
    </source>
</reference>
<keyword evidence="9" id="KW-1185">Reference proteome</keyword>
<feature type="domain" description="TOG" evidence="7">
    <location>
        <begin position="15"/>
        <end position="260"/>
    </location>
</feature>
<dbReference type="Proteomes" id="UP000253551">
    <property type="component" value="Unassembled WGS sequence"/>
</dbReference>
<keyword evidence="5" id="KW-0498">Mitosis</keyword>
<feature type="compositionally biased region" description="Basic and acidic residues" evidence="6">
    <location>
        <begin position="752"/>
        <end position="761"/>
    </location>
</feature>
<keyword evidence="3" id="KW-0132">Cell division</keyword>
<evidence type="ECO:0000313" key="8">
    <source>
        <dbReference type="EMBL" id="RCI04236.1"/>
    </source>
</evidence>
<keyword evidence="5" id="KW-0131">Cell cycle</keyword>
<dbReference type="GO" id="GO:0005881">
    <property type="term" value="C:cytoplasmic microtubule"/>
    <property type="evidence" value="ECO:0007669"/>
    <property type="project" value="TreeGrafter"/>
</dbReference>
<evidence type="ECO:0000256" key="4">
    <source>
        <dbReference type="ARBA" id="ARBA00022701"/>
    </source>
</evidence>
<dbReference type="GO" id="GO:0051301">
    <property type="term" value="P:cell division"/>
    <property type="evidence" value="ECO:0007669"/>
    <property type="project" value="UniProtKB-KW"/>
</dbReference>
<feature type="region of interest" description="Disordered" evidence="6">
    <location>
        <begin position="810"/>
        <end position="857"/>
    </location>
</feature>
<dbReference type="SMART" id="SM01349">
    <property type="entry name" value="TOG"/>
    <property type="match status" value="1"/>
</dbReference>
<name>A0A367KPW5_RHIST</name>
<dbReference type="PANTHER" id="PTHR21567:SF9">
    <property type="entry name" value="CLIP-ASSOCIATING PROTEIN"/>
    <property type="match status" value="1"/>
</dbReference>
<evidence type="ECO:0000256" key="2">
    <source>
        <dbReference type="ARBA" id="ARBA00009549"/>
    </source>
</evidence>
<evidence type="ECO:0000313" key="9">
    <source>
        <dbReference type="Proteomes" id="UP000253551"/>
    </source>
</evidence>
<evidence type="ECO:0000256" key="1">
    <source>
        <dbReference type="ARBA" id="ARBA00004186"/>
    </source>
</evidence>
<feature type="compositionally biased region" description="Polar residues" evidence="6">
    <location>
        <begin position="915"/>
        <end position="936"/>
    </location>
</feature>
<dbReference type="STRING" id="4846.A0A367KPW5"/>
<dbReference type="Pfam" id="PF12348">
    <property type="entry name" value="CLASP_N"/>
    <property type="match status" value="1"/>
</dbReference>
<evidence type="ECO:0000256" key="3">
    <source>
        <dbReference type="ARBA" id="ARBA00022618"/>
    </source>
</evidence>
<feature type="compositionally biased region" description="Basic residues" evidence="6">
    <location>
        <begin position="337"/>
        <end position="353"/>
    </location>
</feature>
<dbReference type="OrthoDB" id="46159at2759"/>
<dbReference type="GO" id="GO:0090307">
    <property type="term" value="P:mitotic spindle assembly"/>
    <property type="evidence" value="ECO:0007669"/>
    <property type="project" value="TreeGrafter"/>
</dbReference>
<feature type="compositionally biased region" description="Basic and acidic residues" evidence="6">
    <location>
        <begin position="816"/>
        <end position="857"/>
    </location>
</feature>
<feature type="region of interest" description="Disordered" evidence="6">
    <location>
        <begin position="915"/>
        <end position="945"/>
    </location>
</feature>
<gene>
    <name evidence="8" type="primary">STU1_5</name>
    <name evidence="8" type="ORF">CU098_010790</name>
</gene>
<dbReference type="InterPro" id="IPR011989">
    <property type="entry name" value="ARM-like"/>
</dbReference>
<evidence type="ECO:0000256" key="6">
    <source>
        <dbReference type="SAM" id="MobiDB-lite"/>
    </source>
</evidence>
<dbReference type="InterPro" id="IPR034085">
    <property type="entry name" value="TOG"/>
</dbReference>
<dbReference type="AlphaFoldDB" id="A0A367KPW5"/>
<comment type="subcellular location">
    <subcellularLocation>
        <location evidence="1">Cytoplasm</location>
        <location evidence="1">Cytoskeleton</location>
        <location evidence="1">Spindle</location>
    </subcellularLocation>
</comment>
<dbReference type="Gene3D" id="1.25.10.10">
    <property type="entry name" value="Leucine-rich Repeat Variant"/>
    <property type="match status" value="1"/>
</dbReference>
<proteinExistence type="inferred from homology"/>
<dbReference type="GO" id="GO:1990023">
    <property type="term" value="C:mitotic spindle midzone"/>
    <property type="evidence" value="ECO:0007669"/>
    <property type="project" value="TreeGrafter"/>
</dbReference>
<evidence type="ECO:0000259" key="7">
    <source>
        <dbReference type="SMART" id="SM01349"/>
    </source>
</evidence>
<sequence length="1225" mass="139099">MTIRKDDASDIEAVEIHSAKDLEQEFSEIQKHYQDKETEHNWQVRERAITWTRCILRGNAPEVYSEVLVQGLKNMVDGIIKAVESLRTQLAVKALLLVGDIGVYMGKHLDTYLYDQLLMCMMRCAGLTKKMVATASLQTTITFIRHSNFYPKFTNMLSLAMNDKNTQARLYTIQYTKTVLQTHAHREHTRTIMDKTNCVDHFESIITKGLNDATPAVREVCREAFWIFWEYWRDRGEHLLEELPLTAQKQLEKSKNSKPTRNIDSPTQSSGSLRASSSLGRYEPSPSSSTLSNGSTGSTDLMPRPISRQNGPKFSSPQPYSSPSPPPPTTTTTPSPRKTRVPLNKKKSNMGLNAKRKSPSLITLLNNEDISLRIEGIQQLCSRLSTYPYTPTPNLELIQLETGTQHRVDGETLKTLLLQQFEDPADTLVYETLSTWECVSCVMLRLLNFEDYLPRLILDAQMDESARRSEMDHVRQMQGKIAFGRAKLFLQHENPDLAGTLFISLAQFGGFGHTPQRMPAGKRDIYKLPANRRKLTKALLIWLDELLMPLIGLEPEIEYDVPESYAHKMATASRWFESEANVRECLETLLPLVTTYNAGSLWHGPLVTFIKHLRVFYQELFDSVMEVHDEYSVNKICRILGIQHPPKPALEMQNKEESGVNLGSLDQLPAELIEKVSEEELVVEQPMMRNEPLEQSPVREDMVQEHLEKLDLEQKLAEEEKHQTPVEPVMVKKPLVTEEKQQTTTETGAKVPVEDLEREDQPPLAQEKSQMPVDHHKVENEYMHRDYDKRGLEVIKEYGEEDVVEYDDDNSVVAEEQSRESNKMEDRQWVDGDRADIHKSSHSPEDVYTKPAKTEQKGPDLADVMYDKRLEEQGRLKSPIPDYYHPNMVPPLSAHFPDNHTAENNFYENGSLVYSNHGTSERSTPTSMADMSTSPRQQPEQLPPPTAAAAAAQLQISEPNQEKYPVPEHVPFFYPARVNYPCVVFQSNIRSNAATVSVRVGKDKTAILYTLIDKLKLLSTNTADNVSTFRKLTRLLKEVPIKRRWDQGGSEENGNETWAGGQGDGGNFVELVQGIMLHLNQPTSKSTVSALECIRQLAITQSGLFKVFERKSNDKGMTVESMLTERLLELKANENHTICIAAEDALDSVLSSLTPPTAFEMLMAFVVYRSVIRPYDDPTISGSRYHPVGSALNYVARSVRELNEVFYIEEWLTKGAVNAFFKSFS</sequence>
<dbReference type="GO" id="GO:0005876">
    <property type="term" value="C:spindle microtubule"/>
    <property type="evidence" value="ECO:0007669"/>
    <property type="project" value="TreeGrafter"/>
</dbReference>
<dbReference type="GO" id="GO:0008017">
    <property type="term" value="F:microtubule binding"/>
    <property type="evidence" value="ECO:0007669"/>
    <property type="project" value="TreeGrafter"/>
</dbReference>
<dbReference type="PANTHER" id="PTHR21567">
    <property type="entry name" value="CLASP"/>
    <property type="match status" value="1"/>
</dbReference>
<dbReference type="SUPFAM" id="SSF48371">
    <property type="entry name" value="ARM repeat"/>
    <property type="match status" value="1"/>
</dbReference>
<dbReference type="InterPro" id="IPR024395">
    <property type="entry name" value="CLASP_N_dom"/>
</dbReference>
<comment type="caution">
    <text evidence="8">The sequence shown here is derived from an EMBL/GenBank/DDBJ whole genome shotgun (WGS) entry which is preliminary data.</text>
</comment>